<comment type="caution">
    <text evidence="1">The sequence shown here is derived from an EMBL/GenBank/DDBJ whole genome shotgun (WGS) entry which is preliminary data.</text>
</comment>
<dbReference type="EMBL" id="JAOXJG010000026">
    <property type="protein sequence ID" value="MCW1241968.1"/>
    <property type="molecule type" value="Genomic_DNA"/>
</dbReference>
<name>A0ABT3EYV4_9BACI</name>
<reference evidence="1" key="1">
    <citation type="submission" date="2022-10" db="EMBL/GenBank/DDBJ databases">
        <title>De novo draft assembly of the Pseudomonas pretiosus genome isolated from the plants rhizorohere.</title>
        <authorList>
            <person name="Robas M."/>
            <person name="Fernandez V.M."/>
            <person name="Provanza A."/>
            <person name="Jimenez P.A."/>
        </authorList>
    </citation>
    <scope>NUCLEOTIDE SEQUENCE</scope>
    <source>
        <strain evidence="1">SAICEU11T</strain>
    </source>
</reference>
<sequence length="70" mass="7906">MYVTHDEKKNTVIIEATPKETATMLAALGCTSQNDLIKSHNVDTAHLANNYAVFKDLDEMYDTLKEKDVF</sequence>
<dbReference type="RefSeq" id="WP_264462873.1">
    <property type="nucleotide sequence ID" value="NZ_JAOXJG010000026.1"/>
</dbReference>
<protein>
    <submittedName>
        <fullName evidence="1">Uncharacterized protein</fullName>
    </submittedName>
</protein>
<proteinExistence type="predicted"/>
<evidence type="ECO:0000313" key="2">
    <source>
        <dbReference type="Proteomes" id="UP001060566"/>
    </source>
</evidence>
<gene>
    <name evidence="1" type="ORF">NGM45_23360</name>
</gene>
<organism evidence="1 2">
    <name type="scientific">Bacillus pretiosus</name>
    <dbReference type="NCBI Taxonomy" id="2983392"/>
    <lineage>
        <taxon>Bacteria</taxon>
        <taxon>Bacillati</taxon>
        <taxon>Bacillota</taxon>
        <taxon>Bacilli</taxon>
        <taxon>Bacillales</taxon>
        <taxon>Bacillaceae</taxon>
        <taxon>Bacillus</taxon>
    </lineage>
</organism>
<dbReference type="GeneID" id="301200829"/>
<dbReference type="Proteomes" id="UP001060566">
    <property type="component" value="Unassembled WGS sequence"/>
</dbReference>
<evidence type="ECO:0000313" key="1">
    <source>
        <dbReference type="EMBL" id="MCW1241968.1"/>
    </source>
</evidence>
<accession>A0ABT3EYV4</accession>
<keyword evidence="2" id="KW-1185">Reference proteome</keyword>